<reference evidence="2" key="1">
    <citation type="submission" date="2020-07" db="EMBL/GenBank/DDBJ databases">
        <title>The High-quality genome of the commercially important snow crab, Chionoecetes opilio.</title>
        <authorList>
            <person name="Jeong J.-H."/>
            <person name="Ryu S."/>
        </authorList>
    </citation>
    <scope>NUCLEOTIDE SEQUENCE</scope>
    <source>
        <strain evidence="2">MADBK_172401_WGS</strain>
        <tissue evidence="2">Digestive gland</tissue>
    </source>
</reference>
<dbReference type="Proteomes" id="UP000770661">
    <property type="component" value="Unassembled WGS sequence"/>
</dbReference>
<protein>
    <submittedName>
        <fullName evidence="2">Uncharacterized protein</fullName>
    </submittedName>
</protein>
<evidence type="ECO:0000256" key="1">
    <source>
        <dbReference type="SAM" id="MobiDB-lite"/>
    </source>
</evidence>
<accession>A0A8J4Y816</accession>
<feature type="compositionally biased region" description="Low complexity" evidence="1">
    <location>
        <begin position="244"/>
        <end position="254"/>
    </location>
</feature>
<feature type="compositionally biased region" description="Basic and acidic residues" evidence="1">
    <location>
        <begin position="61"/>
        <end position="72"/>
    </location>
</feature>
<dbReference type="AlphaFoldDB" id="A0A8J4Y816"/>
<evidence type="ECO:0000313" key="3">
    <source>
        <dbReference type="Proteomes" id="UP000770661"/>
    </source>
</evidence>
<proteinExistence type="predicted"/>
<comment type="caution">
    <text evidence="2">The sequence shown here is derived from an EMBL/GenBank/DDBJ whole genome shotgun (WGS) entry which is preliminary data.</text>
</comment>
<feature type="region of interest" description="Disordered" evidence="1">
    <location>
        <begin position="272"/>
        <end position="297"/>
    </location>
</feature>
<gene>
    <name evidence="2" type="ORF">GWK47_043201</name>
</gene>
<sequence>MLRPRLGAPRRRVHRAPSCLPVKNHVHPPRGKKRGAGEPAEAMAQVCPGGTRPFYFTKTRVPPEPRKMENRCPRSSPRVGQSVLGGRLTKMLHHSRAELVAIQPPPSKKFALHRREAKVGNTHRLWGGAFPALQQPHPKGQSWGLITNPPRAYPSLFAREGVSNPKMGPQPVGGPGNEAADRAPKRGPPRGAPGVTCSFPPGPQQLKRRRNGPQRPCAHQTKRELEARKGRRPGTLQPPKYHPMDAPQQQPPGQMAQYCSVWALWAHCKPERRKGGALPRGKCATMRDEHPSPLVSN</sequence>
<feature type="region of interest" description="Disordered" evidence="1">
    <location>
        <begin position="1"/>
        <end position="81"/>
    </location>
</feature>
<feature type="compositionally biased region" description="Basic residues" evidence="1">
    <location>
        <begin position="24"/>
        <end position="34"/>
    </location>
</feature>
<feature type="region of interest" description="Disordered" evidence="1">
    <location>
        <begin position="159"/>
        <end position="254"/>
    </location>
</feature>
<organism evidence="2 3">
    <name type="scientific">Chionoecetes opilio</name>
    <name type="common">Atlantic snow crab</name>
    <name type="synonym">Cancer opilio</name>
    <dbReference type="NCBI Taxonomy" id="41210"/>
    <lineage>
        <taxon>Eukaryota</taxon>
        <taxon>Metazoa</taxon>
        <taxon>Ecdysozoa</taxon>
        <taxon>Arthropoda</taxon>
        <taxon>Crustacea</taxon>
        <taxon>Multicrustacea</taxon>
        <taxon>Malacostraca</taxon>
        <taxon>Eumalacostraca</taxon>
        <taxon>Eucarida</taxon>
        <taxon>Decapoda</taxon>
        <taxon>Pleocyemata</taxon>
        <taxon>Brachyura</taxon>
        <taxon>Eubrachyura</taxon>
        <taxon>Majoidea</taxon>
        <taxon>Majidae</taxon>
        <taxon>Chionoecetes</taxon>
    </lineage>
</organism>
<dbReference type="EMBL" id="JACEEZ010008588">
    <property type="protein sequence ID" value="KAG0723143.1"/>
    <property type="molecule type" value="Genomic_DNA"/>
</dbReference>
<evidence type="ECO:0000313" key="2">
    <source>
        <dbReference type="EMBL" id="KAG0723143.1"/>
    </source>
</evidence>
<keyword evidence="3" id="KW-1185">Reference proteome</keyword>
<name>A0A8J4Y816_CHIOP</name>